<sequence>MCAPNRRLRRRRLRGLMAGMANLFTVIDIGSAIQQAVAPVFLLTAIGGILNVLAHRLSRVVDRARHLEGEVGSYPADRRRIAIDDLSVLARRMAAANWAIALCTLAALLVCLVVVLLFMEQLVKNQLDEAIAWVFIAATLMLTGGLLLFLWEIQLALRSVRVRAADILAERR</sequence>
<dbReference type="OrthoDB" id="5396182at2"/>
<keyword evidence="1" id="KW-0472">Membrane</keyword>
<reference evidence="2 3" key="1">
    <citation type="submission" date="2017-07" db="EMBL/GenBank/DDBJ databases">
        <title>Sandarakinorhabdus cyanobacteriorum sp. nov., a novel bacterium isolated from cyanobacterial aggregates in a eutrophic lake.</title>
        <authorList>
            <person name="Cai H."/>
        </authorList>
    </citation>
    <scope>NUCLEOTIDE SEQUENCE [LARGE SCALE GENOMIC DNA]</scope>
    <source>
        <strain evidence="2 3">TH057</strain>
    </source>
</reference>
<feature type="transmembrane region" description="Helical" evidence="1">
    <location>
        <begin position="12"/>
        <end position="30"/>
    </location>
</feature>
<keyword evidence="1" id="KW-1133">Transmembrane helix</keyword>
<evidence type="ECO:0000313" key="3">
    <source>
        <dbReference type="Proteomes" id="UP000216991"/>
    </source>
</evidence>
<gene>
    <name evidence="2" type="ORF">CHU93_04365</name>
</gene>
<comment type="caution">
    <text evidence="2">The sequence shown here is derived from an EMBL/GenBank/DDBJ whole genome shotgun (WGS) entry which is preliminary data.</text>
</comment>
<keyword evidence="1" id="KW-0812">Transmembrane</keyword>
<feature type="transmembrane region" description="Helical" evidence="1">
    <location>
        <begin position="130"/>
        <end position="151"/>
    </location>
</feature>
<evidence type="ECO:0008006" key="4">
    <source>
        <dbReference type="Google" id="ProtNLM"/>
    </source>
</evidence>
<protein>
    <recommendedName>
        <fullName evidence="4">DUF2721 domain-containing protein</fullName>
    </recommendedName>
</protein>
<dbReference type="EMBL" id="NOXT01000087">
    <property type="protein sequence ID" value="OYQ31283.1"/>
    <property type="molecule type" value="Genomic_DNA"/>
</dbReference>
<feature type="transmembrane region" description="Helical" evidence="1">
    <location>
        <begin position="98"/>
        <end position="118"/>
    </location>
</feature>
<feature type="transmembrane region" description="Helical" evidence="1">
    <location>
        <begin position="36"/>
        <end position="54"/>
    </location>
</feature>
<dbReference type="AlphaFoldDB" id="A0A255YPZ2"/>
<organism evidence="2 3">
    <name type="scientific">Sandarakinorhabdus cyanobacteriorum</name>
    <dbReference type="NCBI Taxonomy" id="1981098"/>
    <lineage>
        <taxon>Bacteria</taxon>
        <taxon>Pseudomonadati</taxon>
        <taxon>Pseudomonadota</taxon>
        <taxon>Alphaproteobacteria</taxon>
        <taxon>Sphingomonadales</taxon>
        <taxon>Sphingosinicellaceae</taxon>
        <taxon>Sandarakinorhabdus</taxon>
    </lineage>
</organism>
<dbReference type="Pfam" id="PF11026">
    <property type="entry name" value="DUF2721"/>
    <property type="match status" value="1"/>
</dbReference>
<evidence type="ECO:0000313" key="2">
    <source>
        <dbReference type="EMBL" id="OYQ31283.1"/>
    </source>
</evidence>
<proteinExistence type="predicted"/>
<keyword evidence="3" id="KW-1185">Reference proteome</keyword>
<evidence type="ECO:0000256" key="1">
    <source>
        <dbReference type="SAM" id="Phobius"/>
    </source>
</evidence>
<dbReference type="Proteomes" id="UP000216991">
    <property type="component" value="Unassembled WGS sequence"/>
</dbReference>
<dbReference type="InterPro" id="IPR021279">
    <property type="entry name" value="DUF2721"/>
</dbReference>
<name>A0A255YPZ2_9SPHN</name>
<accession>A0A255YPZ2</accession>